<evidence type="ECO:0000313" key="2">
    <source>
        <dbReference type="EMBL" id="MCV2883910.1"/>
    </source>
</evidence>
<dbReference type="RefSeq" id="WP_263711121.1">
    <property type="nucleotide sequence ID" value="NZ_JAOWKX010000002.1"/>
</dbReference>
<dbReference type="HAMAP" id="MF_01187">
    <property type="entry name" value="UPF0434"/>
    <property type="match status" value="1"/>
</dbReference>
<name>A0ABT3A5J7_9ALTE</name>
<proteinExistence type="inferred from homology"/>
<sequence>MAFDTKLLDIIACPACKGKLHYVKAKQVLVCRFDRLVYAIKDDIPVMLENEATEITSEELDSLSDK</sequence>
<dbReference type="Pfam" id="PF03966">
    <property type="entry name" value="Trm112p"/>
    <property type="match status" value="1"/>
</dbReference>
<protein>
    <recommendedName>
        <fullName evidence="1">UPF0434 protein OE749_04295</fullName>
    </recommendedName>
</protein>
<dbReference type="SUPFAM" id="SSF158997">
    <property type="entry name" value="Trm112p-like"/>
    <property type="match status" value="1"/>
</dbReference>
<keyword evidence="3" id="KW-1185">Reference proteome</keyword>
<comment type="caution">
    <text evidence="2">The sequence shown here is derived from an EMBL/GenBank/DDBJ whole genome shotgun (WGS) entry which is preliminary data.</text>
</comment>
<dbReference type="PANTHER" id="PTHR33505:SF4">
    <property type="entry name" value="PROTEIN PREY, MITOCHONDRIAL"/>
    <property type="match status" value="1"/>
</dbReference>
<comment type="similarity">
    <text evidence="1">Belongs to the UPF0434 family.</text>
</comment>
<evidence type="ECO:0000256" key="1">
    <source>
        <dbReference type="HAMAP-Rule" id="MF_01187"/>
    </source>
</evidence>
<accession>A0ABT3A5J7</accession>
<evidence type="ECO:0000313" key="3">
    <source>
        <dbReference type="Proteomes" id="UP001652504"/>
    </source>
</evidence>
<dbReference type="InterPro" id="IPR005651">
    <property type="entry name" value="Trm112-like"/>
</dbReference>
<reference evidence="2 3" key="1">
    <citation type="submission" date="2022-10" db="EMBL/GenBank/DDBJ databases">
        <title>Aestuariibacter sp. AA17 isolated from Montipora capitata coral fragment.</title>
        <authorList>
            <person name="Emsley S.A."/>
            <person name="Pfannmuller K.M."/>
            <person name="Loughran R.M."/>
            <person name="Shlafstein M."/>
            <person name="Papke E."/>
            <person name="Saw J.H."/>
            <person name="Ushijima B."/>
            <person name="Videau P."/>
        </authorList>
    </citation>
    <scope>NUCLEOTIDE SEQUENCE [LARGE SCALE GENOMIC DNA]</scope>
    <source>
        <strain evidence="2 3">AA17</strain>
    </source>
</reference>
<dbReference type="EMBL" id="JAOWKX010000002">
    <property type="protein sequence ID" value="MCV2883910.1"/>
    <property type="molecule type" value="Genomic_DNA"/>
</dbReference>
<dbReference type="Proteomes" id="UP001652504">
    <property type="component" value="Unassembled WGS sequence"/>
</dbReference>
<dbReference type="Gene3D" id="2.20.25.10">
    <property type="match status" value="1"/>
</dbReference>
<dbReference type="PANTHER" id="PTHR33505">
    <property type="entry name" value="ZGC:162634"/>
    <property type="match status" value="1"/>
</dbReference>
<gene>
    <name evidence="2" type="ORF">OE749_04295</name>
</gene>
<organism evidence="2 3">
    <name type="scientific">Fluctibacter corallii</name>
    <dbReference type="NCBI Taxonomy" id="2984329"/>
    <lineage>
        <taxon>Bacteria</taxon>
        <taxon>Pseudomonadati</taxon>
        <taxon>Pseudomonadota</taxon>
        <taxon>Gammaproteobacteria</taxon>
        <taxon>Alteromonadales</taxon>
        <taxon>Alteromonadaceae</taxon>
        <taxon>Fluctibacter</taxon>
    </lineage>
</organism>